<evidence type="ECO:0000256" key="4">
    <source>
        <dbReference type="ARBA" id="ARBA00069197"/>
    </source>
</evidence>
<keyword evidence="9" id="KW-1185">Reference proteome</keyword>
<feature type="active site" description="Proton donor" evidence="5">
    <location>
        <position position="28"/>
    </location>
</feature>
<evidence type="ECO:0000313" key="9">
    <source>
        <dbReference type="Proteomes" id="UP000215305"/>
    </source>
</evidence>
<dbReference type="Pfam" id="PF13242">
    <property type="entry name" value="Hydrolase_like"/>
    <property type="match status" value="1"/>
</dbReference>
<dbReference type="PANTHER" id="PTHR19288">
    <property type="entry name" value="4-NITROPHENYLPHOSPHATASE-RELATED"/>
    <property type="match status" value="1"/>
</dbReference>
<evidence type="ECO:0000256" key="6">
    <source>
        <dbReference type="PIRSR" id="PIRSR000915-2"/>
    </source>
</evidence>
<feature type="binding site" evidence="7">
    <location>
        <position position="26"/>
    </location>
    <ligand>
        <name>Mg(2+)</name>
        <dbReference type="ChEBI" id="CHEBI:18420"/>
    </ligand>
</feature>
<reference evidence="8" key="1">
    <citation type="submission" date="2018-08" db="EMBL/GenBank/DDBJ databases">
        <title>Draft genome sequence of azole-resistant Aspergillus thermomutatus (Neosartorya pseudofischeri) strain HMR AF 39, isolated from a human nasal aspirate.</title>
        <authorList>
            <person name="Parent-Michaud M."/>
            <person name="Dufresne P.J."/>
            <person name="Fournier E."/>
            <person name="Martineau C."/>
            <person name="Moreira S."/>
            <person name="Perkins V."/>
            <person name="De Repentigny L."/>
            <person name="Dufresne S.F."/>
        </authorList>
    </citation>
    <scope>NUCLEOTIDE SEQUENCE [LARGE SCALE GENOMIC DNA]</scope>
    <source>
        <strain evidence="8">HMR AF 39</strain>
    </source>
</reference>
<dbReference type="STRING" id="41047.A0A397GPW1"/>
<dbReference type="NCBIfam" id="TIGR01452">
    <property type="entry name" value="PGP_euk"/>
    <property type="match status" value="1"/>
</dbReference>
<dbReference type="GO" id="GO:0005737">
    <property type="term" value="C:cytoplasm"/>
    <property type="evidence" value="ECO:0007669"/>
    <property type="project" value="TreeGrafter"/>
</dbReference>
<evidence type="ECO:0000313" key="8">
    <source>
        <dbReference type="EMBL" id="RHZ52825.1"/>
    </source>
</evidence>
<organism evidence="8 9">
    <name type="scientific">Aspergillus thermomutatus</name>
    <name type="common">Neosartorya pseudofischeri</name>
    <dbReference type="NCBI Taxonomy" id="41047"/>
    <lineage>
        <taxon>Eukaryota</taxon>
        <taxon>Fungi</taxon>
        <taxon>Dikarya</taxon>
        <taxon>Ascomycota</taxon>
        <taxon>Pezizomycotina</taxon>
        <taxon>Eurotiomycetes</taxon>
        <taxon>Eurotiomycetidae</taxon>
        <taxon>Eurotiales</taxon>
        <taxon>Aspergillaceae</taxon>
        <taxon>Aspergillus</taxon>
        <taxon>Aspergillus subgen. Fumigati</taxon>
    </lineage>
</organism>
<dbReference type="NCBIfam" id="TIGR01460">
    <property type="entry name" value="HAD-SF-IIA"/>
    <property type="match status" value="1"/>
</dbReference>
<dbReference type="GO" id="GO:0008967">
    <property type="term" value="F:phosphoglycolate phosphatase activity"/>
    <property type="evidence" value="ECO:0007669"/>
    <property type="project" value="TreeGrafter"/>
</dbReference>
<feature type="binding site" evidence="6">
    <location>
        <position position="239"/>
    </location>
    <ligand>
        <name>substrate</name>
    </ligand>
</feature>
<protein>
    <recommendedName>
        <fullName evidence="4">4-nitrophenylphosphatase</fullName>
        <ecNumber evidence="3">3.1.3.41</ecNumber>
    </recommendedName>
</protein>
<keyword evidence="7" id="KW-0479">Metal-binding</keyword>
<accession>A0A397GPW1</accession>
<dbReference type="PIRSF" id="PIRSF000915">
    <property type="entry name" value="PGP-type_phosphatase"/>
    <property type="match status" value="1"/>
</dbReference>
<dbReference type="InterPro" id="IPR006349">
    <property type="entry name" value="PGP_euk"/>
</dbReference>
<evidence type="ECO:0000256" key="3">
    <source>
        <dbReference type="ARBA" id="ARBA00066659"/>
    </source>
</evidence>
<dbReference type="VEuPathDB" id="FungiDB:CDV56_102631"/>
<dbReference type="Pfam" id="PF13344">
    <property type="entry name" value="Hydrolase_6"/>
    <property type="match status" value="1"/>
</dbReference>
<comment type="catalytic activity">
    <reaction evidence="2">
        <text>4-nitrophenyl phosphate + H2O = 4-nitrophenol + phosphate + H(+)</text>
        <dbReference type="Rhea" id="RHEA:21664"/>
        <dbReference type="ChEBI" id="CHEBI:15377"/>
        <dbReference type="ChEBI" id="CHEBI:15378"/>
        <dbReference type="ChEBI" id="CHEBI:43474"/>
        <dbReference type="ChEBI" id="CHEBI:57917"/>
        <dbReference type="ChEBI" id="CHEBI:61146"/>
        <dbReference type="EC" id="3.1.3.41"/>
    </reaction>
</comment>
<dbReference type="AlphaFoldDB" id="A0A397GPW1"/>
<dbReference type="InterPro" id="IPR023214">
    <property type="entry name" value="HAD_sf"/>
</dbReference>
<dbReference type="SUPFAM" id="SSF56784">
    <property type="entry name" value="HAD-like"/>
    <property type="match status" value="1"/>
</dbReference>
<dbReference type="RefSeq" id="XP_026613415.1">
    <property type="nucleotide sequence ID" value="XM_026756250.1"/>
</dbReference>
<comment type="cofactor">
    <cofactor evidence="7">
        <name>Mg(2+)</name>
        <dbReference type="ChEBI" id="CHEBI:18420"/>
    </cofactor>
    <text evidence="7">Divalent metal ions. Mg(2+) is the most effective.</text>
</comment>
<sequence>MASSRKLSDPGDYAELLSRYDTWLFDCDGVIWSGDDAIEGASKAIDVLRDNGKRVVFVTNNAARSRKMLKKKFDRLKIAASEEEIVSSAFAAAVYLKKVLKFPADRKVFVMGMEGIEAELDAVNIKRCGGTSPEDNQFLPANDYSSLASEEAIDPSVGAVLCGFDMHMNYAKLCKAFKYLTREGAQGPVLAGGRGGGCHFLLTNDDKVVPALGELWPGSGSLATPLIASTKREPIIIGKPHAPMLDTVKSLYNIDENRTIFVGDNLHTDILFAGHGNIDSLLVLTGVTKEEDCQAEGIWPSFIIQSISNMVAAERGQSSIAAMGVEETSTIHASL</sequence>
<feature type="binding site" evidence="7">
    <location>
        <position position="28"/>
    </location>
    <ligand>
        <name>Mg(2+)</name>
        <dbReference type="ChEBI" id="CHEBI:18420"/>
    </ligand>
</feature>
<evidence type="ECO:0000256" key="5">
    <source>
        <dbReference type="PIRSR" id="PIRSR000915-1"/>
    </source>
</evidence>
<dbReference type="EMBL" id="NKHU02000130">
    <property type="protein sequence ID" value="RHZ52825.1"/>
    <property type="molecule type" value="Genomic_DNA"/>
</dbReference>
<dbReference type="InterPro" id="IPR036412">
    <property type="entry name" value="HAD-like_sf"/>
</dbReference>
<dbReference type="Gene3D" id="3.40.50.1000">
    <property type="entry name" value="HAD superfamily/HAD-like"/>
    <property type="match status" value="2"/>
</dbReference>
<feature type="binding site" evidence="7">
    <location>
        <position position="264"/>
    </location>
    <ligand>
        <name>Mg(2+)</name>
        <dbReference type="ChEBI" id="CHEBI:18420"/>
    </ligand>
</feature>
<feature type="active site" description="Nucleophile" evidence="5">
    <location>
        <position position="26"/>
    </location>
</feature>
<comment type="caution">
    <text evidence="8">The sequence shown here is derived from an EMBL/GenBank/DDBJ whole genome shotgun (WGS) entry which is preliminary data.</text>
</comment>
<dbReference type="OrthoDB" id="413953at2759"/>
<name>A0A397GPW1_ASPTH</name>
<dbReference type="PANTHER" id="PTHR19288:SF46">
    <property type="entry name" value="HALOACID DEHALOGENASE-LIKE HYDROLASE DOMAIN-CONTAINING PROTEIN 2"/>
    <property type="match status" value="1"/>
</dbReference>
<evidence type="ECO:0000256" key="2">
    <source>
        <dbReference type="ARBA" id="ARBA00050247"/>
    </source>
</evidence>
<gene>
    <name evidence="8" type="ORF">CDV56_102631</name>
</gene>
<keyword evidence="1" id="KW-0378">Hydrolase</keyword>
<keyword evidence="7" id="KW-0460">Magnesium</keyword>
<proteinExistence type="predicted"/>
<dbReference type="GeneID" id="38124605"/>
<dbReference type="FunFam" id="3.40.50.1000:FF:000039">
    <property type="entry name" value="Phosphoglycolate phosphatase"/>
    <property type="match status" value="1"/>
</dbReference>
<dbReference type="EC" id="3.1.3.41" evidence="3"/>
<dbReference type="Proteomes" id="UP000215305">
    <property type="component" value="Unassembled WGS sequence"/>
</dbReference>
<dbReference type="GO" id="GO:0004035">
    <property type="term" value="F:alkaline phosphatase activity"/>
    <property type="evidence" value="ECO:0007669"/>
    <property type="project" value="TreeGrafter"/>
</dbReference>
<dbReference type="InterPro" id="IPR006357">
    <property type="entry name" value="HAD-SF_hydro_IIA"/>
</dbReference>
<dbReference type="GO" id="GO:0046872">
    <property type="term" value="F:metal ion binding"/>
    <property type="evidence" value="ECO:0007669"/>
    <property type="project" value="UniProtKB-KW"/>
</dbReference>
<evidence type="ECO:0000256" key="1">
    <source>
        <dbReference type="ARBA" id="ARBA00022801"/>
    </source>
</evidence>
<evidence type="ECO:0000256" key="7">
    <source>
        <dbReference type="PIRSR" id="PIRSR000915-3"/>
    </source>
</evidence>